<dbReference type="InParanoid" id="H0ETL2"/>
<dbReference type="SUPFAM" id="SSF53335">
    <property type="entry name" value="S-adenosyl-L-methionine-dependent methyltransferases"/>
    <property type="match status" value="1"/>
</dbReference>
<protein>
    <submittedName>
        <fullName evidence="2">Putative nicotinamide N-methyltransferase</fullName>
    </submittedName>
</protein>
<dbReference type="HOGENOM" id="CLU_1815988_0_0_1"/>
<gene>
    <name evidence="2" type="ORF">M7I_6076</name>
</gene>
<dbReference type="AlphaFoldDB" id="H0ETL2"/>
<dbReference type="Proteomes" id="UP000005446">
    <property type="component" value="Unassembled WGS sequence"/>
</dbReference>
<dbReference type="GO" id="GO:0008757">
    <property type="term" value="F:S-adenosylmethionine-dependent methyltransferase activity"/>
    <property type="evidence" value="ECO:0007669"/>
    <property type="project" value="UniProtKB-ARBA"/>
</dbReference>
<dbReference type="Gene3D" id="3.40.50.150">
    <property type="entry name" value="Vaccinia Virus protein VP39"/>
    <property type="match status" value="1"/>
</dbReference>
<comment type="caution">
    <text evidence="2">The sequence shown here is derived from an EMBL/GenBank/DDBJ whole genome shotgun (WGS) entry which is preliminary data.</text>
</comment>
<organism evidence="2 3">
    <name type="scientific">Glarea lozoyensis (strain ATCC 74030 / MF5533)</name>
    <dbReference type="NCBI Taxonomy" id="1104152"/>
    <lineage>
        <taxon>Eukaryota</taxon>
        <taxon>Fungi</taxon>
        <taxon>Dikarya</taxon>
        <taxon>Ascomycota</taxon>
        <taxon>Pezizomycotina</taxon>
        <taxon>Leotiomycetes</taxon>
        <taxon>Helotiales</taxon>
        <taxon>Helotiaceae</taxon>
        <taxon>Glarea</taxon>
    </lineage>
</organism>
<dbReference type="InterPro" id="IPR019410">
    <property type="entry name" value="Methyltransf_16"/>
</dbReference>
<dbReference type="PANTHER" id="PTHR14614">
    <property type="entry name" value="HEPATOCELLULAR CARCINOMA-ASSOCIATED ANTIGEN"/>
    <property type="match status" value="1"/>
</dbReference>
<dbReference type="PANTHER" id="PTHR14614:SF104">
    <property type="entry name" value="N-METHYLTRANSFERASE, PUTATIVE (AFU_ORTHOLOGUE AFUA_1G17750)-RELATED"/>
    <property type="match status" value="1"/>
</dbReference>
<name>H0ETL2_GLAL7</name>
<feature type="signal peptide" evidence="1">
    <location>
        <begin position="1"/>
        <end position="20"/>
    </location>
</feature>
<keyword evidence="2" id="KW-0808">Transferase</keyword>
<reference evidence="2 3" key="1">
    <citation type="journal article" date="2012" name="Eukaryot. Cell">
        <title>Genome sequence of the fungus Glarea lozoyensis: the first genome sequence of a species from the Helotiaceae family.</title>
        <authorList>
            <person name="Youssar L."/>
            <person name="Gruening B.A."/>
            <person name="Erxleben A."/>
            <person name="Guenther S."/>
            <person name="Huettel W."/>
        </authorList>
    </citation>
    <scope>NUCLEOTIDE SEQUENCE [LARGE SCALE GENOMIC DNA]</scope>
    <source>
        <strain evidence="3">ATCC 74030 / MF5533</strain>
    </source>
</reference>
<evidence type="ECO:0000256" key="1">
    <source>
        <dbReference type="SAM" id="SignalP"/>
    </source>
</evidence>
<evidence type="ECO:0000313" key="2">
    <source>
        <dbReference type="EMBL" id="EHK98031.1"/>
    </source>
</evidence>
<dbReference type="EMBL" id="AGUE01000165">
    <property type="protein sequence ID" value="EHK98031.1"/>
    <property type="molecule type" value="Genomic_DNA"/>
</dbReference>
<sequence length="142" mass="15838">MKTSRTLFSHFLWNASVLLAEYLEEGPFPLFETRDCSVLELGAGTGLSGMIAALRGARRTVITDYPAEEVVANVEVNVKTNLRERGRGGDVEVWGHEWGVLGEVEDNGVSKRYKAFKSEEKHRLVPNTVAKIKLLNIPPKTR</sequence>
<dbReference type="GO" id="GO:0005737">
    <property type="term" value="C:cytoplasm"/>
    <property type="evidence" value="ECO:0007669"/>
    <property type="project" value="TreeGrafter"/>
</dbReference>
<dbReference type="GO" id="GO:0032259">
    <property type="term" value="P:methylation"/>
    <property type="evidence" value="ECO:0007669"/>
    <property type="project" value="UniProtKB-KW"/>
</dbReference>
<keyword evidence="2" id="KW-0489">Methyltransferase</keyword>
<keyword evidence="3" id="KW-1185">Reference proteome</keyword>
<proteinExistence type="predicted"/>
<keyword evidence="1" id="KW-0732">Signal</keyword>
<accession>H0ETL2</accession>
<evidence type="ECO:0000313" key="3">
    <source>
        <dbReference type="Proteomes" id="UP000005446"/>
    </source>
</evidence>
<dbReference type="OrthoDB" id="407325at2759"/>
<dbReference type="InterPro" id="IPR029063">
    <property type="entry name" value="SAM-dependent_MTases_sf"/>
</dbReference>
<dbReference type="Pfam" id="PF10294">
    <property type="entry name" value="Methyltransf_16"/>
    <property type="match status" value="1"/>
</dbReference>
<feature type="chain" id="PRO_5003532338" evidence="1">
    <location>
        <begin position="21"/>
        <end position="142"/>
    </location>
</feature>